<dbReference type="GO" id="GO:0000159">
    <property type="term" value="C:protein phosphatase type 2A complex"/>
    <property type="evidence" value="ECO:0007669"/>
    <property type="project" value="TreeGrafter"/>
</dbReference>
<evidence type="ECO:0000256" key="1">
    <source>
        <dbReference type="ARBA" id="ARBA00000971"/>
    </source>
</evidence>
<name>A0A085NPF4_9BILA</name>
<dbReference type="AlphaFoldDB" id="A0A085NPF4"/>
<dbReference type="PANTHER" id="PTHR10012">
    <property type="entry name" value="SERINE/THREONINE-PROTEIN PHOSPHATASE 2A REGULATORY SUBUNIT B"/>
    <property type="match status" value="1"/>
</dbReference>
<keyword evidence="7 10" id="KW-0413">Isomerase</keyword>
<evidence type="ECO:0000256" key="6">
    <source>
        <dbReference type="ARBA" id="ARBA00023110"/>
    </source>
</evidence>
<comment type="similarity">
    <text evidence="3 10">Belongs to the PTPA-type PPIase family.</text>
</comment>
<gene>
    <name evidence="11" type="ORF">M514_07164</name>
</gene>
<dbReference type="Pfam" id="PF03095">
    <property type="entry name" value="PTPA"/>
    <property type="match status" value="1"/>
</dbReference>
<dbReference type="GO" id="GO:0005634">
    <property type="term" value="C:nucleus"/>
    <property type="evidence" value="ECO:0007669"/>
    <property type="project" value="TreeGrafter"/>
</dbReference>
<evidence type="ECO:0000313" key="11">
    <source>
        <dbReference type="EMBL" id="KFD71350.1"/>
    </source>
</evidence>
<evidence type="ECO:0000256" key="3">
    <source>
        <dbReference type="ARBA" id="ARBA00011019"/>
    </source>
</evidence>
<dbReference type="SUPFAM" id="SSF140984">
    <property type="entry name" value="PTPA-like"/>
    <property type="match status" value="1"/>
</dbReference>
<dbReference type="EMBL" id="KL367482">
    <property type="protein sequence ID" value="KFD71350.1"/>
    <property type="molecule type" value="Genomic_DNA"/>
</dbReference>
<dbReference type="Proteomes" id="UP000030758">
    <property type="component" value="Unassembled WGS sequence"/>
</dbReference>
<accession>A0A085NPF4</accession>
<sequence length="243" mass="27541">MAIAQPSFVHPKREILSVNDMQKWTNSKAFHRYVAFLELLNRAVRGRSLTDTLEETKIIGDLIALMDVMDKWVDETPPVDQKSRFGNFAFRTWHALLKENSVSLVSSVLANKSKEAAIELAPYLEDGFGHERLEPSSFVEEETARTFAKQYMFMACIHHINTVKAGPFAEHSNQLWNISGVYSWRKMNEGLLRMYIAEVLRKFPVVQHFVFGTLLSIEPETTGPSSTAEALKGIAGFGRMAEE</sequence>
<evidence type="ECO:0000256" key="4">
    <source>
        <dbReference type="ARBA" id="ARBA00013194"/>
    </source>
</evidence>
<dbReference type="GO" id="GO:0005737">
    <property type="term" value="C:cytoplasm"/>
    <property type="evidence" value="ECO:0007669"/>
    <property type="project" value="UniProtKB-SubCell"/>
</dbReference>
<dbReference type="InterPro" id="IPR004327">
    <property type="entry name" value="Phstyr_phstse_ac"/>
</dbReference>
<evidence type="ECO:0000256" key="10">
    <source>
        <dbReference type="RuleBase" id="RU361210"/>
    </source>
</evidence>
<comment type="function">
    <text evidence="10">PPIases accelerate the folding of proteins. It catalyzes the cis-trans isomerization of proline imidic peptide bonds in oligopeptides.</text>
</comment>
<reference evidence="11" key="1">
    <citation type="journal article" date="2014" name="Nat. Genet.">
        <title>Genome and transcriptome of the porcine whipworm Trichuris suis.</title>
        <authorList>
            <person name="Jex A.R."/>
            <person name="Nejsum P."/>
            <person name="Schwarz E.M."/>
            <person name="Hu L."/>
            <person name="Young N.D."/>
            <person name="Hall R.S."/>
            <person name="Korhonen P.K."/>
            <person name="Liao S."/>
            <person name="Thamsborg S."/>
            <person name="Xia J."/>
            <person name="Xu P."/>
            <person name="Wang S."/>
            <person name="Scheerlinck J.P."/>
            <person name="Hofmann A."/>
            <person name="Sternberg P.W."/>
            <person name="Wang J."/>
            <person name="Gasser R.B."/>
        </authorList>
    </citation>
    <scope>NUCLEOTIDE SEQUENCE [LARGE SCALE GENOMIC DNA]</scope>
    <source>
        <strain evidence="11">DCEP-RM93F</strain>
    </source>
</reference>
<protein>
    <recommendedName>
        <fullName evidence="8 10">Serine/threonine-protein phosphatase 2A activator</fullName>
        <ecNumber evidence="4 10">5.2.1.8</ecNumber>
    </recommendedName>
    <alternativeName>
        <fullName evidence="9 10">Phosphotyrosyl phosphatase activator</fullName>
    </alternativeName>
</protein>
<evidence type="ECO:0000256" key="8">
    <source>
        <dbReference type="ARBA" id="ARBA00044786"/>
    </source>
</evidence>
<comment type="catalytic activity">
    <reaction evidence="1 10">
        <text>[protein]-peptidylproline (omega=180) = [protein]-peptidylproline (omega=0)</text>
        <dbReference type="Rhea" id="RHEA:16237"/>
        <dbReference type="Rhea" id="RHEA-COMP:10747"/>
        <dbReference type="Rhea" id="RHEA-COMP:10748"/>
        <dbReference type="ChEBI" id="CHEBI:83833"/>
        <dbReference type="ChEBI" id="CHEBI:83834"/>
        <dbReference type="EC" id="5.2.1.8"/>
    </reaction>
</comment>
<dbReference type="GO" id="GO:0007052">
    <property type="term" value="P:mitotic spindle organization"/>
    <property type="evidence" value="ECO:0007669"/>
    <property type="project" value="TreeGrafter"/>
</dbReference>
<keyword evidence="5 10" id="KW-0963">Cytoplasm</keyword>
<dbReference type="PANTHER" id="PTHR10012:SF0">
    <property type="entry name" value="SERINE_THREONINE-PROTEIN PHOSPHATASE 2A ACTIVATOR"/>
    <property type="match status" value="1"/>
</dbReference>
<dbReference type="Gene3D" id="1.20.120.1150">
    <property type="match status" value="1"/>
</dbReference>
<keyword evidence="6 10" id="KW-0697">Rotamase</keyword>
<proteinExistence type="inferred from homology"/>
<dbReference type="EC" id="5.2.1.8" evidence="4 10"/>
<evidence type="ECO:0000256" key="5">
    <source>
        <dbReference type="ARBA" id="ARBA00022490"/>
    </source>
</evidence>
<organism evidence="11">
    <name type="scientific">Trichuris suis</name>
    <name type="common">pig whipworm</name>
    <dbReference type="NCBI Taxonomy" id="68888"/>
    <lineage>
        <taxon>Eukaryota</taxon>
        <taxon>Metazoa</taxon>
        <taxon>Ecdysozoa</taxon>
        <taxon>Nematoda</taxon>
        <taxon>Enoplea</taxon>
        <taxon>Dorylaimia</taxon>
        <taxon>Trichinellida</taxon>
        <taxon>Trichuridae</taxon>
        <taxon>Trichuris</taxon>
    </lineage>
</organism>
<dbReference type="GO" id="GO:0003755">
    <property type="term" value="F:peptidyl-prolyl cis-trans isomerase activity"/>
    <property type="evidence" value="ECO:0007669"/>
    <property type="project" value="UniProtKB-KW"/>
</dbReference>
<dbReference type="GO" id="GO:0008160">
    <property type="term" value="F:protein tyrosine phosphatase activator activity"/>
    <property type="evidence" value="ECO:0007669"/>
    <property type="project" value="TreeGrafter"/>
</dbReference>
<comment type="subcellular location">
    <subcellularLocation>
        <location evidence="2 10">Cytoplasm</location>
    </subcellularLocation>
</comment>
<evidence type="ECO:0000256" key="2">
    <source>
        <dbReference type="ARBA" id="ARBA00004496"/>
    </source>
</evidence>
<evidence type="ECO:0000256" key="9">
    <source>
        <dbReference type="ARBA" id="ARBA00044820"/>
    </source>
</evidence>
<evidence type="ECO:0000256" key="7">
    <source>
        <dbReference type="ARBA" id="ARBA00023235"/>
    </source>
</evidence>
<dbReference type="InterPro" id="IPR043170">
    <property type="entry name" value="PTPA_C_lid"/>
</dbReference>
<dbReference type="PIRSF" id="PIRSF016325">
    <property type="entry name" value="Phstyr_phstse_ac"/>
    <property type="match status" value="1"/>
</dbReference>
<dbReference type="InterPro" id="IPR037218">
    <property type="entry name" value="PTPA_sf"/>
</dbReference>
<dbReference type="FunFam" id="1.20.120.1150:FF:000002">
    <property type="entry name" value="Serine/threonine-protein phosphatase 2A activator"/>
    <property type="match status" value="1"/>
</dbReference>